<proteinExistence type="predicted"/>
<keyword evidence="7 8" id="KW-0472">Membrane</keyword>
<dbReference type="Gene3D" id="3.90.550.10">
    <property type="entry name" value="Spore Coat Polysaccharide Biosynthesis Protein SpsA, Chain A"/>
    <property type="match status" value="1"/>
</dbReference>
<dbReference type="CDD" id="cd04187">
    <property type="entry name" value="DPM1_like_bac"/>
    <property type="match status" value="1"/>
</dbReference>
<evidence type="ECO:0000256" key="3">
    <source>
        <dbReference type="ARBA" id="ARBA00022679"/>
    </source>
</evidence>
<dbReference type="OrthoDB" id="9802649at2"/>
<organism evidence="10 11">
    <name type="scientific">Candidatus Methylomirabilis limnetica</name>
    <dbReference type="NCBI Taxonomy" id="2033718"/>
    <lineage>
        <taxon>Bacteria</taxon>
        <taxon>Candidatus Methylomirabilota</taxon>
        <taxon>Candidatus Methylomirabilia</taxon>
        <taxon>Candidatus Methylomirabilales</taxon>
        <taxon>Candidatus Methylomirabilaceae</taxon>
        <taxon>Candidatus Methylomirabilis</taxon>
    </lineage>
</organism>
<keyword evidence="3 10" id="KW-0808">Transferase</keyword>
<dbReference type="PANTHER" id="PTHR48090:SF3">
    <property type="entry name" value="UNDECAPRENYL-PHOSPHATE 4-DEOXY-4-FORMAMIDO-L-ARABINOSE TRANSFERASE"/>
    <property type="match status" value="1"/>
</dbReference>
<dbReference type="GO" id="GO:0005886">
    <property type="term" value="C:plasma membrane"/>
    <property type="evidence" value="ECO:0007669"/>
    <property type="project" value="TreeGrafter"/>
</dbReference>
<comment type="caution">
    <text evidence="10">The sequence shown here is derived from an EMBL/GenBank/DDBJ whole genome shotgun (WGS) entry which is preliminary data.</text>
</comment>
<evidence type="ECO:0000256" key="5">
    <source>
        <dbReference type="ARBA" id="ARBA00022985"/>
    </source>
</evidence>
<dbReference type="Pfam" id="PF00535">
    <property type="entry name" value="Glycos_transf_2"/>
    <property type="match status" value="1"/>
</dbReference>
<sequence>MNYPPHLSVIIPLLNEADGLPELYRELQEALRPWANRHELIFVDDGSTDGSFAALEKLHAEDPRVVVLRFRRNQGKASALMAGFRRARGEILVTLDADLQDDPREIPRFLDKLDEGFDLVSGWKVKRQDPIIRRVLSRVFNSVTSLFTGLTLHDFNCGFKCYRRGVIQEIRLHGELHRFIPALASWRGFRIAEIEVAHRPRKYGQSKYGSERIPRGFFDLLTVLILTRYHLRPLHLFGALGALLSLAGSIGLAYLVFGWFFGQWIGDRPLLSLSILTMIIGLQFIFFGLLAEIIVYSSRQTDIPPLAAVLDQDDSRKDID</sequence>
<feature type="transmembrane region" description="Helical" evidence="8">
    <location>
        <begin position="273"/>
        <end position="296"/>
    </location>
</feature>
<evidence type="ECO:0000256" key="4">
    <source>
        <dbReference type="ARBA" id="ARBA00022692"/>
    </source>
</evidence>
<keyword evidence="2" id="KW-0328">Glycosyltransferase</keyword>
<evidence type="ECO:0000256" key="2">
    <source>
        <dbReference type="ARBA" id="ARBA00022676"/>
    </source>
</evidence>
<dbReference type="InterPro" id="IPR029044">
    <property type="entry name" value="Nucleotide-diphossugar_trans"/>
</dbReference>
<evidence type="ECO:0000259" key="9">
    <source>
        <dbReference type="Pfam" id="PF00535"/>
    </source>
</evidence>
<name>A0A2T4TXR1_9BACT</name>
<keyword evidence="11" id="KW-1185">Reference proteome</keyword>
<evidence type="ECO:0000256" key="6">
    <source>
        <dbReference type="ARBA" id="ARBA00022989"/>
    </source>
</evidence>
<dbReference type="GO" id="GO:0009103">
    <property type="term" value="P:lipopolysaccharide biosynthetic process"/>
    <property type="evidence" value="ECO:0007669"/>
    <property type="project" value="UniProtKB-KW"/>
</dbReference>
<reference evidence="11" key="2">
    <citation type="journal article" date="2018" name="Environ. Microbiol.">
        <title>Bloom of a denitrifying methanotroph, 'Candidatus Methylomirabilis limnetica', in a deep stratified lake.</title>
        <authorList>
            <person name="Graf J.S."/>
            <person name="Mayr M.J."/>
            <person name="Marchant H.K."/>
            <person name="Tienken D."/>
            <person name="Hach P.F."/>
            <person name="Brand A."/>
            <person name="Schubert C.J."/>
            <person name="Kuypers M.M."/>
            <person name="Milucka J."/>
        </authorList>
    </citation>
    <scope>NUCLEOTIDE SEQUENCE [LARGE SCALE GENOMIC DNA]</scope>
    <source>
        <strain evidence="11">Zug</strain>
    </source>
</reference>
<keyword evidence="6 8" id="KW-1133">Transmembrane helix</keyword>
<dbReference type="GO" id="GO:0016757">
    <property type="term" value="F:glycosyltransferase activity"/>
    <property type="evidence" value="ECO:0007669"/>
    <property type="project" value="UniProtKB-KW"/>
</dbReference>
<evidence type="ECO:0000256" key="1">
    <source>
        <dbReference type="ARBA" id="ARBA00022475"/>
    </source>
</evidence>
<reference evidence="10 11" key="1">
    <citation type="submission" date="2017-09" db="EMBL/GenBank/DDBJ databases">
        <title>Bloom of a denitrifying methanotroph, Candidatus Methylomirabilis limnetica, in a deep stratified lake.</title>
        <authorList>
            <person name="Graf J.S."/>
            <person name="Marchant H.K."/>
            <person name="Tienken D."/>
            <person name="Hach P.F."/>
            <person name="Brand A."/>
            <person name="Schubert C.J."/>
            <person name="Kuypers M.M."/>
            <person name="Milucka J."/>
        </authorList>
    </citation>
    <scope>NUCLEOTIDE SEQUENCE [LARGE SCALE GENOMIC DNA]</scope>
    <source>
        <strain evidence="10 11">Zug</strain>
    </source>
</reference>
<dbReference type="AlphaFoldDB" id="A0A2T4TXR1"/>
<dbReference type="InterPro" id="IPR050256">
    <property type="entry name" value="Glycosyltransferase_2"/>
</dbReference>
<evidence type="ECO:0000313" key="10">
    <source>
        <dbReference type="EMBL" id="PTL35870.1"/>
    </source>
</evidence>
<evidence type="ECO:0000256" key="8">
    <source>
        <dbReference type="SAM" id="Phobius"/>
    </source>
</evidence>
<dbReference type="InterPro" id="IPR001173">
    <property type="entry name" value="Glyco_trans_2-like"/>
</dbReference>
<accession>A0A2T4TXR1</accession>
<keyword evidence="4 8" id="KW-0812">Transmembrane</keyword>
<dbReference type="Proteomes" id="UP000241436">
    <property type="component" value="Unassembled WGS sequence"/>
</dbReference>
<dbReference type="PANTHER" id="PTHR48090">
    <property type="entry name" value="UNDECAPRENYL-PHOSPHATE 4-DEOXY-4-FORMAMIDO-L-ARABINOSE TRANSFERASE-RELATED"/>
    <property type="match status" value="1"/>
</dbReference>
<gene>
    <name evidence="10" type="ORF">CLG94_08965</name>
</gene>
<feature type="domain" description="Glycosyltransferase 2-like" evidence="9">
    <location>
        <begin position="8"/>
        <end position="170"/>
    </location>
</feature>
<keyword evidence="5" id="KW-0448">Lipopolysaccharide biosynthesis</keyword>
<dbReference type="SUPFAM" id="SSF53448">
    <property type="entry name" value="Nucleotide-diphospho-sugar transferases"/>
    <property type="match status" value="1"/>
</dbReference>
<evidence type="ECO:0000313" key="11">
    <source>
        <dbReference type="Proteomes" id="UP000241436"/>
    </source>
</evidence>
<evidence type="ECO:0000256" key="7">
    <source>
        <dbReference type="ARBA" id="ARBA00023136"/>
    </source>
</evidence>
<protein>
    <submittedName>
        <fullName evidence="10">Glycosyltransferase</fullName>
    </submittedName>
</protein>
<dbReference type="EMBL" id="NVQC01000022">
    <property type="protein sequence ID" value="PTL35870.1"/>
    <property type="molecule type" value="Genomic_DNA"/>
</dbReference>
<keyword evidence="1" id="KW-1003">Cell membrane</keyword>
<feature type="transmembrane region" description="Helical" evidence="8">
    <location>
        <begin position="236"/>
        <end position="261"/>
    </location>
</feature>